<evidence type="ECO:0008006" key="3">
    <source>
        <dbReference type="Google" id="ProtNLM"/>
    </source>
</evidence>
<evidence type="ECO:0000313" key="1">
    <source>
        <dbReference type="EMBL" id="CAL4228148.1"/>
    </source>
</evidence>
<dbReference type="EMBL" id="CAXKWB010105331">
    <property type="protein sequence ID" value="CAL4228148.1"/>
    <property type="molecule type" value="Genomic_DNA"/>
</dbReference>
<keyword evidence="2" id="KW-1185">Reference proteome</keyword>
<comment type="caution">
    <text evidence="1">The sequence shown here is derived from an EMBL/GenBank/DDBJ whole genome shotgun (WGS) entry which is preliminary data.</text>
</comment>
<protein>
    <recommendedName>
        <fullName evidence="3">Secreted protein</fullName>
    </recommendedName>
</protein>
<dbReference type="AlphaFoldDB" id="A0AAV2SRV6"/>
<organism evidence="1 2">
    <name type="scientific">Meganyctiphanes norvegica</name>
    <name type="common">Northern krill</name>
    <name type="synonym">Thysanopoda norvegica</name>
    <dbReference type="NCBI Taxonomy" id="48144"/>
    <lineage>
        <taxon>Eukaryota</taxon>
        <taxon>Metazoa</taxon>
        <taxon>Ecdysozoa</taxon>
        <taxon>Arthropoda</taxon>
        <taxon>Crustacea</taxon>
        <taxon>Multicrustacea</taxon>
        <taxon>Malacostraca</taxon>
        <taxon>Eumalacostraca</taxon>
        <taxon>Eucarida</taxon>
        <taxon>Euphausiacea</taxon>
        <taxon>Euphausiidae</taxon>
        <taxon>Meganyctiphanes</taxon>
    </lineage>
</organism>
<sequence>MVHVSLLLLLLLCVVVWLLLLLLLLLWRGVCSSLEVLIVHRHYRTTASPYTTYSYRSCCCRCTSSSSSAPCRRTGNRTTFINPLMSIGGVPLRQLLSSVLGSYAPNVCGLLGPPLSPGAHTQHSYSSPDGTTTSLPLIQSLINALLTTYTATSIRRIYYRCQVNCSTNHTCQLHNLTNSSENTNTNRKT</sequence>
<proteinExistence type="predicted"/>
<evidence type="ECO:0000313" key="2">
    <source>
        <dbReference type="Proteomes" id="UP001497623"/>
    </source>
</evidence>
<reference evidence="1 2" key="1">
    <citation type="submission" date="2024-05" db="EMBL/GenBank/DDBJ databases">
        <authorList>
            <person name="Wallberg A."/>
        </authorList>
    </citation>
    <scope>NUCLEOTIDE SEQUENCE [LARGE SCALE GENOMIC DNA]</scope>
</reference>
<feature type="non-terminal residue" evidence="1">
    <location>
        <position position="189"/>
    </location>
</feature>
<gene>
    <name evidence="1" type="ORF">MNOR_LOCUS39584</name>
</gene>
<dbReference type="Proteomes" id="UP001497623">
    <property type="component" value="Unassembled WGS sequence"/>
</dbReference>
<accession>A0AAV2SRV6</accession>
<name>A0AAV2SRV6_MEGNR</name>